<protein>
    <submittedName>
        <fullName evidence="4">Abhydrolase domain containing 16B</fullName>
    </submittedName>
</protein>
<keyword evidence="5" id="KW-1185">Reference proteome</keyword>
<name>K7GC94_PELSI</name>
<organism evidence="4 5">
    <name type="scientific">Pelodiscus sinensis</name>
    <name type="common">Chinese softshell turtle</name>
    <name type="synonym">Trionyx sinensis</name>
    <dbReference type="NCBI Taxonomy" id="13735"/>
    <lineage>
        <taxon>Eukaryota</taxon>
        <taxon>Metazoa</taxon>
        <taxon>Chordata</taxon>
        <taxon>Craniata</taxon>
        <taxon>Vertebrata</taxon>
        <taxon>Euteleostomi</taxon>
        <taxon>Archelosauria</taxon>
        <taxon>Testudinata</taxon>
        <taxon>Testudines</taxon>
        <taxon>Cryptodira</taxon>
        <taxon>Trionychia</taxon>
        <taxon>Trionychidae</taxon>
        <taxon>Pelodiscus</taxon>
    </lineage>
</organism>
<dbReference type="STRING" id="13735.ENSPSIP00000017905"/>
<dbReference type="ESTHER" id="pelsi-k7gc94">
    <property type="family name" value="ABHD16"/>
</dbReference>
<dbReference type="GO" id="GO:0006660">
    <property type="term" value="P:phosphatidylserine catabolic process"/>
    <property type="evidence" value="ECO:0007669"/>
    <property type="project" value="TreeGrafter"/>
</dbReference>
<evidence type="ECO:0000313" key="4">
    <source>
        <dbReference type="Ensembl" id="ENSPSIP00000017905.1"/>
    </source>
</evidence>
<dbReference type="PANTHER" id="PTHR12277:SF37">
    <property type="entry name" value="PROTEIN ABHD16B"/>
    <property type="match status" value="1"/>
</dbReference>
<dbReference type="EMBL" id="AGCU01149359">
    <property type="status" value="NOT_ANNOTATED_CDS"/>
    <property type="molecule type" value="Genomic_DNA"/>
</dbReference>
<evidence type="ECO:0000313" key="5">
    <source>
        <dbReference type="Proteomes" id="UP000007267"/>
    </source>
</evidence>
<evidence type="ECO:0000256" key="2">
    <source>
        <dbReference type="ARBA" id="ARBA00022801"/>
    </source>
</evidence>
<reference evidence="4" key="4">
    <citation type="submission" date="2025-09" db="UniProtKB">
        <authorList>
            <consortium name="Ensembl"/>
        </authorList>
    </citation>
    <scope>IDENTIFICATION</scope>
</reference>
<reference evidence="4" key="3">
    <citation type="submission" date="2025-08" db="UniProtKB">
        <authorList>
            <consortium name="Ensembl"/>
        </authorList>
    </citation>
    <scope>IDENTIFICATION</scope>
</reference>
<proteinExistence type="inferred from homology"/>
<dbReference type="GO" id="GO:0012505">
    <property type="term" value="C:endomembrane system"/>
    <property type="evidence" value="ECO:0007669"/>
    <property type="project" value="TreeGrafter"/>
</dbReference>
<dbReference type="OMA" id="GHRALTC"/>
<dbReference type="Proteomes" id="UP000007267">
    <property type="component" value="Unassembled WGS sequence"/>
</dbReference>
<evidence type="ECO:0000256" key="1">
    <source>
        <dbReference type="ARBA" id="ARBA00009709"/>
    </source>
</evidence>
<comment type="similarity">
    <text evidence="1">Belongs to the AB hydrolase superfamily. ABHD16 family.</text>
</comment>
<dbReference type="Gene3D" id="3.40.50.1820">
    <property type="entry name" value="alpha/beta hydrolase"/>
    <property type="match status" value="1"/>
</dbReference>
<keyword evidence="2" id="KW-0378">Hydrolase</keyword>
<dbReference type="SUPFAM" id="SSF53474">
    <property type="entry name" value="alpha/beta-Hydrolases"/>
    <property type="match status" value="1"/>
</dbReference>
<dbReference type="GeneTree" id="ENSGT00940000162803"/>
<dbReference type="GO" id="GO:0052651">
    <property type="term" value="P:monoacylglycerol catabolic process"/>
    <property type="evidence" value="ECO:0007669"/>
    <property type="project" value="TreeGrafter"/>
</dbReference>
<accession>K7GC94</accession>
<dbReference type="GO" id="GO:0047372">
    <property type="term" value="F:monoacylglycerol lipase activity"/>
    <property type="evidence" value="ECO:0007669"/>
    <property type="project" value="TreeGrafter"/>
</dbReference>
<dbReference type="InterPro" id="IPR029058">
    <property type="entry name" value="AB_hydrolase_fold"/>
</dbReference>
<gene>
    <name evidence="4" type="primary">ABHD16B</name>
</gene>
<keyword evidence="3" id="KW-0443">Lipid metabolism</keyword>
<dbReference type="GO" id="GO:0005654">
    <property type="term" value="C:nucleoplasm"/>
    <property type="evidence" value="ECO:0007669"/>
    <property type="project" value="Ensembl"/>
</dbReference>
<dbReference type="eggNOG" id="KOG1553">
    <property type="taxonomic scope" value="Eukaryota"/>
</dbReference>
<dbReference type="FunFam" id="3.40.50.1820:FF:000074">
    <property type="entry name" value="Abhydrolase domain containing 16A"/>
    <property type="match status" value="1"/>
</dbReference>
<sequence>MCVICFTKALGHVFKTYLMANYNFEFRSWPVDFRWDEAGCPGRSPGHKAASQTTAQEALLRSASHGRPHPAQCSCLRKMRQLPSRLVCYVMAHSLGRWLLYPGSLYVMQKALLPLLVKGQARLLEEFHGKRAKLMACDGNEIDTMFVDRRKSAGVEEEQRGKRLVICCEGNVGFYEVGCLSTPLEAGYSVLGWNHPGYAGSTGLPFPENDANAMDVVIQYATCRLGFPVQDIILYGWWSGGAPAPPWAAKTYPELGALMLDATFDDLLPLALKVMPKSWTKLVVQTVRQHFNLNVAEQLCSYPGPVLLIRRTHDEVTTTHVRTSDQLADIRSNRSNELLLQLLRHRYPEVLSCEGEAAVRHWLRPSARFEVEDDWCVSKLQSYKSCLGGEDSFPWRVGKDLTPRRKQQLALFLARKHMKNVEATHWSLLLPDEFQMPWKL</sequence>
<dbReference type="Ensembl" id="ENSPSIT00000017988.1">
    <property type="protein sequence ID" value="ENSPSIP00000017905.1"/>
    <property type="gene ID" value="ENSPSIG00000015892.1"/>
</dbReference>
<dbReference type="EMBL" id="AGCU01149360">
    <property type="status" value="NOT_ANNOTATED_CDS"/>
    <property type="molecule type" value="Genomic_DNA"/>
</dbReference>
<dbReference type="AlphaFoldDB" id="K7GC94"/>
<dbReference type="HOGENOM" id="CLU_040705_2_0_1"/>
<reference evidence="5" key="2">
    <citation type="journal article" date="2013" name="Nat. Genet.">
        <title>The draft genomes of soft-shell turtle and green sea turtle yield insights into the development and evolution of the turtle-specific body plan.</title>
        <authorList>
            <person name="Wang Z."/>
            <person name="Pascual-Anaya J."/>
            <person name="Zadissa A."/>
            <person name="Li W."/>
            <person name="Niimura Y."/>
            <person name="Huang Z."/>
            <person name="Li C."/>
            <person name="White S."/>
            <person name="Xiong Z."/>
            <person name="Fang D."/>
            <person name="Wang B."/>
            <person name="Ming Y."/>
            <person name="Chen Y."/>
            <person name="Zheng Y."/>
            <person name="Kuraku S."/>
            <person name="Pignatelli M."/>
            <person name="Herrero J."/>
            <person name="Beal K."/>
            <person name="Nozawa M."/>
            <person name="Li Q."/>
            <person name="Wang J."/>
            <person name="Zhang H."/>
            <person name="Yu L."/>
            <person name="Shigenobu S."/>
            <person name="Wang J."/>
            <person name="Liu J."/>
            <person name="Flicek P."/>
            <person name="Searle S."/>
            <person name="Wang J."/>
            <person name="Kuratani S."/>
            <person name="Yin Y."/>
            <person name="Aken B."/>
            <person name="Zhang G."/>
            <person name="Irie N."/>
        </authorList>
    </citation>
    <scope>NUCLEOTIDE SEQUENCE [LARGE SCALE GENOMIC DNA]</scope>
    <source>
        <strain evidence="5">Daiwa-1</strain>
    </source>
</reference>
<dbReference type="PANTHER" id="PTHR12277">
    <property type="entry name" value="ALPHA/BETA HYDROLASE DOMAIN-CONTAINING PROTEIN"/>
    <property type="match status" value="1"/>
</dbReference>
<reference evidence="5" key="1">
    <citation type="submission" date="2011-10" db="EMBL/GenBank/DDBJ databases">
        <authorList>
            <consortium name="Soft-shell Turtle Genome Consortium"/>
        </authorList>
    </citation>
    <scope>NUCLEOTIDE SEQUENCE [LARGE SCALE GENOMIC DNA]</scope>
    <source>
        <strain evidence="5">Daiwa-1</strain>
    </source>
</reference>
<dbReference type="GO" id="GO:0004620">
    <property type="term" value="F:phospholipase activity"/>
    <property type="evidence" value="ECO:0007669"/>
    <property type="project" value="TreeGrafter"/>
</dbReference>
<evidence type="ECO:0000256" key="3">
    <source>
        <dbReference type="ARBA" id="ARBA00023098"/>
    </source>
</evidence>